<dbReference type="PROSITE" id="PS01228">
    <property type="entry name" value="COF_1"/>
    <property type="match status" value="1"/>
</dbReference>
<sequence length="282" mass="31506">MKETNVKLLIMDVDGTLLNDQKQITERTKKALIQLQQEGIMLGIASGRPVKGLQRFAQELRMPEFGGILISSNGARAETLDGNVLFENPIPLDLAHQVLEHLKKFNVRPMVEDGDYMQVNNVYNNLITTGDRTFNVMDYEAHSNGFLLKESHDLCKSVKTPPCKILTAGDDTYLQEHYKEMEAPFADVLDCMFTAPFYFEYTNKDINKGTAISHLPYQKEEIASIGDAQNDISMLKSSSIGVAMGNAVDETKAVADYVTADNNNDGIALWIEDFFGIKPDNQ</sequence>
<dbReference type="InterPro" id="IPR023214">
    <property type="entry name" value="HAD_sf"/>
</dbReference>
<dbReference type="OrthoDB" id="9781413at2"/>
<dbReference type="Gene3D" id="3.40.50.1000">
    <property type="entry name" value="HAD superfamily/HAD-like"/>
    <property type="match status" value="1"/>
</dbReference>
<evidence type="ECO:0000313" key="1">
    <source>
        <dbReference type="EMBL" id="OLU43336.1"/>
    </source>
</evidence>
<dbReference type="InterPro" id="IPR000150">
    <property type="entry name" value="Cof"/>
</dbReference>
<dbReference type="Pfam" id="PF08282">
    <property type="entry name" value="Hydrolase_3"/>
    <property type="match status" value="1"/>
</dbReference>
<keyword evidence="2" id="KW-1185">Reference proteome</keyword>
<reference evidence="1 2" key="1">
    <citation type="submission" date="2016-11" db="EMBL/GenBank/DDBJ databases">
        <title>Description of two novel members of the family Erysipelotrichaceae: Ileibacterium lipovorans gen. nov., sp. nov. and Dubosiella newyorkensis, gen. nov., sp. nov.</title>
        <authorList>
            <person name="Cox L.M."/>
            <person name="Sohn J."/>
            <person name="Tyrrell K.L."/>
            <person name="Citron D.M."/>
            <person name="Lawson P.A."/>
            <person name="Patel N.B."/>
            <person name="Iizumi T."/>
            <person name="Perez-Perez G.I."/>
            <person name="Goldstein E.J."/>
            <person name="Blaser M.J."/>
        </authorList>
    </citation>
    <scope>NUCLEOTIDE SEQUENCE [LARGE SCALE GENOMIC DNA]</scope>
    <source>
        <strain evidence="1 2">NYU-BL-A3</strain>
    </source>
</reference>
<dbReference type="NCBIfam" id="TIGR00099">
    <property type="entry name" value="Cof-subfamily"/>
    <property type="match status" value="1"/>
</dbReference>
<dbReference type="Proteomes" id="UP000186341">
    <property type="component" value="Unassembled WGS sequence"/>
</dbReference>
<comment type="caution">
    <text evidence="1">The sequence shown here is derived from an EMBL/GenBank/DDBJ whole genome shotgun (WGS) entry which is preliminary data.</text>
</comment>
<dbReference type="InterPro" id="IPR036412">
    <property type="entry name" value="HAD-like_sf"/>
</dbReference>
<dbReference type="GO" id="GO:0000287">
    <property type="term" value="F:magnesium ion binding"/>
    <property type="evidence" value="ECO:0007669"/>
    <property type="project" value="TreeGrafter"/>
</dbReference>
<dbReference type="PANTHER" id="PTHR10000:SF8">
    <property type="entry name" value="HAD SUPERFAMILY HYDROLASE-LIKE, TYPE 3"/>
    <property type="match status" value="1"/>
</dbReference>
<dbReference type="CDD" id="cd07516">
    <property type="entry name" value="HAD_Pase"/>
    <property type="match status" value="1"/>
</dbReference>
<dbReference type="InterPro" id="IPR006379">
    <property type="entry name" value="HAD-SF_hydro_IIB"/>
</dbReference>
<dbReference type="Gene3D" id="3.30.1240.10">
    <property type="match status" value="1"/>
</dbReference>
<evidence type="ECO:0000313" key="2">
    <source>
        <dbReference type="Proteomes" id="UP000186341"/>
    </source>
</evidence>
<dbReference type="PANTHER" id="PTHR10000">
    <property type="entry name" value="PHOSPHOSERINE PHOSPHATASE"/>
    <property type="match status" value="1"/>
</dbReference>
<dbReference type="GO" id="GO:0016791">
    <property type="term" value="F:phosphatase activity"/>
    <property type="evidence" value="ECO:0007669"/>
    <property type="project" value="TreeGrafter"/>
</dbReference>
<dbReference type="NCBIfam" id="TIGR01484">
    <property type="entry name" value="HAD-SF-IIB"/>
    <property type="match status" value="1"/>
</dbReference>
<proteinExistence type="predicted"/>
<dbReference type="RefSeq" id="WP_075817348.1">
    <property type="nucleotide sequence ID" value="NZ_CAPNHH010000196.1"/>
</dbReference>
<dbReference type="SFLD" id="SFLDS00003">
    <property type="entry name" value="Haloacid_Dehalogenase"/>
    <property type="match status" value="1"/>
</dbReference>
<protein>
    <recommendedName>
        <fullName evidence="3">HAD family hydrolase</fullName>
    </recommendedName>
</protein>
<evidence type="ECO:0008006" key="3">
    <source>
        <dbReference type="Google" id="ProtNLM"/>
    </source>
</evidence>
<dbReference type="GeneID" id="82201682"/>
<dbReference type="AlphaFoldDB" id="A0A1U7NJD5"/>
<dbReference type="GO" id="GO:0005829">
    <property type="term" value="C:cytosol"/>
    <property type="evidence" value="ECO:0007669"/>
    <property type="project" value="TreeGrafter"/>
</dbReference>
<organism evidence="1 2">
    <name type="scientific">Ileibacterium valens</name>
    <dbReference type="NCBI Taxonomy" id="1862668"/>
    <lineage>
        <taxon>Bacteria</taxon>
        <taxon>Bacillati</taxon>
        <taxon>Bacillota</taxon>
        <taxon>Erysipelotrichia</taxon>
        <taxon>Erysipelotrichales</taxon>
        <taxon>Erysipelotrichaceae</taxon>
        <taxon>Ileibacterium</taxon>
    </lineage>
</organism>
<dbReference type="EMBL" id="MPJW01000012">
    <property type="protein sequence ID" value="OLU43336.1"/>
    <property type="molecule type" value="Genomic_DNA"/>
</dbReference>
<accession>A0A1U7NJD5</accession>
<dbReference type="SFLD" id="SFLDG01140">
    <property type="entry name" value="C2.B:_Phosphomannomutase_and_P"/>
    <property type="match status" value="1"/>
</dbReference>
<name>A0A1U7NJD5_9FIRM</name>
<gene>
    <name evidence="1" type="ORF">BO222_00255</name>
</gene>
<dbReference type="SUPFAM" id="SSF56784">
    <property type="entry name" value="HAD-like"/>
    <property type="match status" value="1"/>
</dbReference>